<comment type="caution">
    <text evidence="5">The sequence shown here is derived from an EMBL/GenBank/DDBJ whole genome shotgun (WGS) entry which is preliminary data.</text>
</comment>
<organism evidence="5 6">
    <name type="scientific">Dyella dinghuensis</name>
    <dbReference type="NCBI Taxonomy" id="1920169"/>
    <lineage>
        <taxon>Bacteria</taxon>
        <taxon>Pseudomonadati</taxon>
        <taxon>Pseudomonadota</taxon>
        <taxon>Gammaproteobacteria</taxon>
        <taxon>Lysobacterales</taxon>
        <taxon>Rhodanobacteraceae</taxon>
        <taxon>Dyella</taxon>
    </lineage>
</organism>
<dbReference type="SMART" id="SM00342">
    <property type="entry name" value="HTH_ARAC"/>
    <property type="match status" value="1"/>
</dbReference>
<dbReference type="Proteomes" id="UP000267077">
    <property type="component" value="Unassembled WGS sequence"/>
</dbReference>
<dbReference type="Pfam" id="PF12852">
    <property type="entry name" value="Cupin_6"/>
    <property type="match status" value="1"/>
</dbReference>
<evidence type="ECO:0000259" key="4">
    <source>
        <dbReference type="PROSITE" id="PS01124"/>
    </source>
</evidence>
<protein>
    <submittedName>
        <fullName evidence="5">AraC family transcriptional regulator</fullName>
    </submittedName>
</protein>
<dbReference type="InterPro" id="IPR050204">
    <property type="entry name" value="AraC_XylS_family_regulators"/>
</dbReference>
<dbReference type="GO" id="GO:0003700">
    <property type="term" value="F:DNA-binding transcription factor activity"/>
    <property type="evidence" value="ECO:0007669"/>
    <property type="project" value="InterPro"/>
</dbReference>
<name>A0A3S0PYQ1_9GAMM</name>
<dbReference type="GO" id="GO:0043565">
    <property type="term" value="F:sequence-specific DNA binding"/>
    <property type="evidence" value="ECO:0007669"/>
    <property type="project" value="InterPro"/>
</dbReference>
<dbReference type="InterPro" id="IPR009057">
    <property type="entry name" value="Homeodomain-like_sf"/>
</dbReference>
<keyword evidence="3" id="KW-0804">Transcription</keyword>
<keyword evidence="6" id="KW-1185">Reference proteome</keyword>
<evidence type="ECO:0000256" key="2">
    <source>
        <dbReference type="ARBA" id="ARBA00023125"/>
    </source>
</evidence>
<gene>
    <name evidence="5" type="ORF">EKH79_08955</name>
</gene>
<dbReference type="InterPro" id="IPR018060">
    <property type="entry name" value="HTH_AraC"/>
</dbReference>
<dbReference type="AlphaFoldDB" id="A0A3S0PYQ1"/>
<dbReference type="PROSITE" id="PS01124">
    <property type="entry name" value="HTH_ARAC_FAMILY_2"/>
    <property type="match status" value="1"/>
</dbReference>
<dbReference type="PANTHER" id="PTHR46796:SF7">
    <property type="entry name" value="ARAC FAMILY TRANSCRIPTIONAL REGULATOR"/>
    <property type="match status" value="1"/>
</dbReference>
<evidence type="ECO:0000256" key="1">
    <source>
        <dbReference type="ARBA" id="ARBA00023015"/>
    </source>
</evidence>
<dbReference type="InterPro" id="IPR032783">
    <property type="entry name" value="AraC_lig"/>
</dbReference>
<dbReference type="SUPFAM" id="SSF46689">
    <property type="entry name" value="Homeodomain-like"/>
    <property type="match status" value="2"/>
</dbReference>
<reference evidence="5 6" key="1">
    <citation type="submission" date="2018-12" db="EMBL/GenBank/DDBJ databases">
        <title>Dyella dinghuensis sp. nov. DHOA06 and Dyella choica sp. nov. 4M-K27, isolated from forest soil.</title>
        <authorList>
            <person name="Qiu L.-H."/>
            <person name="Gao Z.-H."/>
        </authorList>
    </citation>
    <scope>NUCLEOTIDE SEQUENCE [LARGE SCALE GENOMIC DNA]</scope>
    <source>
        <strain evidence="5 6">DHOA06</strain>
    </source>
</reference>
<dbReference type="EMBL" id="RYZR01000005">
    <property type="protein sequence ID" value="RUL64173.1"/>
    <property type="molecule type" value="Genomic_DNA"/>
</dbReference>
<dbReference type="RefSeq" id="WP_126673452.1">
    <property type="nucleotide sequence ID" value="NZ_RYZR01000005.1"/>
</dbReference>
<keyword evidence="1" id="KW-0805">Transcription regulation</keyword>
<dbReference type="PANTHER" id="PTHR46796">
    <property type="entry name" value="HTH-TYPE TRANSCRIPTIONAL ACTIVATOR RHAS-RELATED"/>
    <property type="match status" value="1"/>
</dbReference>
<keyword evidence="2" id="KW-0238">DNA-binding</keyword>
<dbReference type="Gene3D" id="1.10.10.60">
    <property type="entry name" value="Homeodomain-like"/>
    <property type="match status" value="2"/>
</dbReference>
<dbReference type="Pfam" id="PF12833">
    <property type="entry name" value="HTH_18"/>
    <property type="match status" value="1"/>
</dbReference>
<evidence type="ECO:0000313" key="5">
    <source>
        <dbReference type="EMBL" id="RUL64173.1"/>
    </source>
</evidence>
<sequence>MDSLSHLVRTLSVSGRVDLHCLLAGIWIADQPKAPPGHVPYHVVFAGGVRVRMGHNVHEFEAGDILVFPHGAGHVLESIAQDANHTPSDDNLQQHFNGVVTELIHPGEGPALEMLCGEFVLGETGIWLLRALPDVLRISAKDRPSVLSLVGMMRDESVEPKPGSAAVVTELSTALFTLLLRRVMTEQVVHGSVLALLADTRISRAVDAVLQNPAQPWTVDTLAKQAHLSRATFARHFTQRSGMAPLEWVTQVRMELAARLLTHDGLAANHVAERCGYASEAAFGRVFKKHYQVGPGAYRRRTLNRSSLNDSSV</sequence>
<evidence type="ECO:0000256" key="3">
    <source>
        <dbReference type="ARBA" id="ARBA00023163"/>
    </source>
</evidence>
<feature type="domain" description="HTH araC/xylS-type" evidence="4">
    <location>
        <begin position="203"/>
        <end position="301"/>
    </location>
</feature>
<proteinExistence type="predicted"/>
<accession>A0A3S0PYQ1</accession>
<dbReference type="OrthoDB" id="9783876at2"/>
<evidence type="ECO:0000313" key="6">
    <source>
        <dbReference type="Proteomes" id="UP000267077"/>
    </source>
</evidence>